<sequence length="198" mass="22626">MANKNTSSAKSIKGTRTEQNIVNAYVSESGAYTRYMYYSQQAEKDKYFPIQKVFEETAQNELRHGKVFMKMLEGGVVPCNVDVDACKIKDTAFNLSIAIKEECQEGVEQYTAAAKVAKEEGFPEIASHFEAIAEIEKRHMDRFQRYLDQVKSGTVWKRDHAITWKCLVCGYEYKGTEPPAECPACDHPYQHYMGMDMD</sequence>
<comment type="caution">
    <text evidence="1">The sequence shown here is derived from an EMBL/GenBank/DDBJ whole genome shotgun (WGS) entry which is preliminary data.</text>
</comment>
<keyword evidence="2" id="KW-1185">Reference proteome</keyword>
<name>A0AC61S6G3_9BACT</name>
<evidence type="ECO:0000313" key="1">
    <source>
        <dbReference type="EMBL" id="THG53108.1"/>
    </source>
</evidence>
<protein>
    <submittedName>
        <fullName evidence="1">Rubrerythrin family protein</fullName>
    </submittedName>
</protein>
<accession>A0AC61S6G3</accession>
<dbReference type="Proteomes" id="UP000305401">
    <property type="component" value="Unassembled WGS sequence"/>
</dbReference>
<proteinExistence type="predicted"/>
<organism evidence="1 2">
    <name type="scientific">Muribaculum caecicola</name>
    <dbReference type="NCBI Taxonomy" id="3038144"/>
    <lineage>
        <taxon>Bacteria</taxon>
        <taxon>Pseudomonadati</taxon>
        <taxon>Bacteroidota</taxon>
        <taxon>Bacteroidia</taxon>
        <taxon>Bacteroidales</taxon>
        <taxon>Muribaculaceae</taxon>
        <taxon>Muribaculum</taxon>
    </lineage>
</organism>
<evidence type="ECO:0000313" key="2">
    <source>
        <dbReference type="Proteomes" id="UP000305401"/>
    </source>
</evidence>
<gene>
    <name evidence="1" type="ORF">E5990_04640</name>
</gene>
<dbReference type="EMBL" id="SSTG01000038">
    <property type="protein sequence ID" value="THG53108.1"/>
    <property type="molecule type" value="Genomic_DNA"/>
</dbReference>
<reference evidence="1" key="1">
    <citation type="submission" date="2019-04" db="EMBL/GenBank/DDBJ databases">
        <title>Microbes associate with the intestines of laboratory mice.</title>
        <authorList>
            <person name="Navarre W."/>
            <person name="Wong E."/>
            <person name="Huang K.C."/>
            <person name="Tropini C."/>
            <person name="Ng K."/>
            <person name="Yu B."/>
        </authorList>
    </citation>
    <scope>NUCLEOTIDE SEQUENCE</scope>
    <source>
        <strain evidence="1">NM86_A22</strain>
    </source>
</reference>